<feature type="domain" description="ABC3 transporter permease C-terminal" evidence="7">
    <location>
        <begin position="670"/>
        <end position="782"/>
    </location>
</feature>
<evidence type="ECO:0000313" key="10">
    <source>
        <dbReference type="Proteomes" id="UP001560573"/>
    </source>
</evidence>
<dbReference type="InterPro" id="IPR003838">
    <property type="entry name" value="ABC3_permease_C"/>
</dbReference>
<dbReference type="EMBL" id="JAULBC010000001">
    <property type="protein sequence ID" value="MEX6685946.1"/>
    <property type="molecule type" value="Genomic_DNA"/>
</dbReference>
<evidence type="ECO:0000256" key="6">
    <source>
        <dbReference type="SAM" id="Phobius"/>
    </source>
</evidence>
<dbReference type="Proteomes" id="UP001560573">
    <property type="component" value="Unassembled WGS sequence"/>
</dbReference>
<dbReference type="PANTHER" id="PTHR30572:SF18">
    <property type="entry name" value="ABC-TYPE MACROLIDE FAMILY EXPORT SYSTEM PERMEASE COMPONENT 2"/>
    <property type="match status" value="1"/>
</dbReference>
<evidence type="ECO:0000259" key="8">
    <source>
        <dbReference type="Pfam" id="PF12704"/>
    </source>
</evidence>
<reference evidence="9 10" key="1">
    <citation type="submission" date="2023-07" db="EMBL/GenBank/DDBJ databases">
        <authorList>
            <person name="Lian W.-H."/>
        </authorList>
    </citation>
    <scope>NUCLEOTIDE SEQUENCE [LARGE SCALE GENOMIC DNA]</scope>
    <source>
        <strain evidence="9 10">SYSU DXS3180</strain>
    </source>
</reference>
<dbReference type="PANTHER" id="PTHR30572">
    <property type="entry name" value="MEMBRANE COMPONENT OF TRANSPORTER-RELATED"/>
    <property type="match status" value="1"/>
</dbReference>
<evidence type="ECO:0000313" key="9">
    <source>
        <dbReference type="EMBL" id="MEX6685946.1"/>
    </source>
</evidence>
<evidence type="ECO:0000256" key="3">
    <source>
        <dbReference type="ARBA" id="ARBA00022692"/>
    </source>
</evidence>
<keyword evidence="3 6" id="KW-0812">Transmembrane</keyword>
<sequence>MFKKNLIITWRNLRKSKAYSIINITGLAASLAACILLLLWVQDELSFDRFHKNADSIYHIASGFNNDGKETFWSNTPAPLATRAKQSVPEVADACRIGGNWNLSQLEYNGKKFMESKNGLVDPSFFTMFNFPLIKGSKLKPFTDNRSVILSETTAKKYFGNDDPMGKVLKGDDKKTYHVTGVMKDIPENSSIKWDIIFPFDLKKEDYSGNDYWKSLDEDWGNYNYDTYIQFKPSVNVNAAVAKMTAIHRKEQQGEFVKTLSYRALPLTKMHLYTAEGKEDGILIVRVFMLIAGVILLIACINYVNLVTARANKRSKEISLRKIVGAGKSNLFWQFINESLVVVLISLLFATIVIYLVMPLYNDLSGKNIQFNPLSKNVLMVYGITLASTILLAGVYPALTLSSFKPLEAMKGKVSGLGKNVVFRKVLVTIQFSFSIILIVATIVIGKQLSYIREKNLGYDKENIMAIDLRNINAHYDAAKADLMRMPGIVDVTASGQDVFNVGSSTGDADWDGKTPQQSNFMIHQIPVERNFLQTLNMKLAEGSGFTGTPADSTNYILNETAIKEMGIKDPIGKRFTFHDTKGVIAGVVKDFHFNDMHKKIEPILMFYNPGWRWRMYIKTTAKDASKAIASVQTVWKQYNADYPFEYKFVDESFNNMYKSDMRTGKLFNCFAAIAILISCLGLFGLVTYTAESKVKEIGVRKVLGASVPGIVTLLSKDFLKLIILSALIAFPAAWLALNKMLEQYAYRTTISWWTFALAGLITLVIALATISFQAIKAAMANPAKSLRSE</sequence>
<gene>
    <name evidence="9" type="ORF">QTN47_00485</name>
</gene>
<dbReference type="Pfam" id="PF12704">
    <property type="entry name" value="MacB_PCD"/>
    <property type="match status" value="1"/>
</dbReference>
<name>A0ABV3Z7W4_9BACT</name>
<feature type="transmembrane region" description="Helical" evidence="6">
    <location>
        <begin position="379"/>
        <end position="401"/>
    </location>
</feature>
<feature type="transmembrane region" description="Helical" evidence="6">
    <location>
        <begin position="667"/>
        <end position="687"/>
    </location>
</feature>
<keyword evidence="2" id="KW-1003">Cell membrane</keyword>
<keyword evidence="10" id="KW-1185">Reference proteome</keyword>
<feature type="transmembrane region" description="Helical" evidence="6">
    <location>
        <begin position="283"/>
        <end position="304"/>
    </location>
</feature>
<protein>
    <submittedName>
        <fullName evidence="9">ABC transporter permease</fullName>
    </submittedName>
</protein>
<feature type="transmembrane region" description="Helical" evidence="6">
    <location>
        <begin position="750"/>
        <end position="776"/>
    </location>
</feature>
<feature type="transmembrane region" description="Helical" evidence="6">
    <location>
        <begin position="339"/>
        <end position="358"/>
    </location>
</feature>
<accession>A0ABV3Z7W4</accession>
<organism evidence="9 10">
    <name type="scientific">Danxiaibacter flavus</name>
    <dbReference type="NCBI Taxonomy" id="3049108"/>
    <lineage>
        <taxon>Bacteria</taxon>
        <taxon>Pseudomonadati</taxon>
        <taxon>Bacteroidota</taxon>
        <taxon>Chitinophagia</taxon>
        <taxon>Chitinophagales</taxon>
        <taxon>Chitinophagaceae</taxon>
        <taxon>Danxiaibacter</taxon>
    </lineage>
</organism>
<feature type="domain" description="MacB-like periplasmic core" evidence="8">
    <location>
        <begin position="20"/>
        <end position="246"/>
    </location>
</feature>
<feature type="transmembrane region" description="Helical" evidence="6">
    <location>
        <begin position="20"/>
        <end position="41"/>
    </location>
</feature>
<comment type="subcellular location">
    <subcellularLocation>
        <location evidence="1">Cell membrane</location>
        <topology evidence="1">Multi-pass membrane protein</topology>
    </subcellularLocation>
</comment>
<evidence type="ECO:0000259" key="7">
    <source>
        <dbReference type="Pfam" id="PF02687"/>
    </source>
</evidence>
<evidence type="ECO:0000256" key="5">
    <source>
        <dbReference type="ARBA" id="ARBA00023136"/>
    </source>
</evidence>
<dbReference type="InterPro" id="IPR050250">
    <property type="entry name" value="Macrolide_Exporter_MacB"/>
</dbReference>
<dbReference type="Pfam" id="PF02687">
    <property type="entry name" value="FtsX"/>
    <property type="match status" value="2"/>
</dbReference>
<comment type="caution">
    <text evidence="9">The sequence shown here is derived from an EMBL/GenBank/DDBJ whole genome shotgun (WGS) entry which is preliminary data.</text>
</comment>
<feature type="domain" description="ABC3 transporter permease C-terminal" evidence="7">
    <location>
        <begin position="290"/>
        <end position="402"/>
    </location>
</feature>
<keyword evidence="4 6" id="KW-1133">Transmembrane helix</keyword>
<dbReference type="InterPro" id="IPR025857">
    <property type="entry name" value="MacB_PCD"/>
</dbReference>
<keyword evidence="5 6" id="KW-0472">Membrane</keyword>
<evidence type="ECO:0000256" key="2">
    <source>
        <dbReference type="ARBA" id="ARBA00022475"/>
    </source>
</evidence>
<dbReference type="PROSITE" id="PS51257">
    <property type="entry name" value="PROKAR_LIPOPROTEIN"/>
    <property type="match status" value="1"/>
</dbReference>
<proteinExistence type="predicted"/>
<feature type="transmembrane region" description="Helical" evidence="6">
    <location>
        <begin position="719"/>
        <end position="738"/>
    </location>
</feature>
<evidence type="ECO:0000256" key="1">
    <source>
        <dbReference type="ARBA" id="ARBA00004651"/>
    </source>
</evidence>
<dbReference type="RefSeq" id="WP_369327335.1">
    <property type="nucleotide sequence ID" value="NZ_JAULBC010000001.1"/>
</dbReference>
<evidence type="ECO:0000256" key="4">
    <source>
        <dbReference type="ARBA" id="ARBA00022989"/>
    </source>
</evidence>